<feature type="transmembrane region" description="Helical" evidence="7">
    <location>
        <begin position="95"/>
        <end position="112"/>
    </location>
</feature>
<protein>
    <submittedName>
        <fullName evidence="9">Putative transporter</fullName>
    </submittedName>
</protein>
<dbReference type="AlphaFoldDB" id="A0A554XIJ2"/>
<feature type="transmembrane region" description="Helical" evidence="7">
    <location>
        <begin position="577"/>
        <end position="597"/>
    </location>
</feature>
<keyword evidence="6 7" id="KW-0472">Membrane</keyword>
<accession>A0A554XIJ2</accession>
<evidence type="ECO:0000313" key="9">
    <source>
        <dbReference type="EMBL" id="TSE35599.1"/>
    </source>
</evidence>
<comment type="caution">
    <text evidence="9">The sequence shown here is derived from an EMBL/GenBank/DDBJ whole genome shotgun (WGS) entry which is preliminary data.</text>
</comment>
<dbReference type="Pfam" id="PF03600">
    <property type="entry name" value="CitMHS"/>
    <property type="match status" value="1"/>
</dbReference>
<dbReference type="GO" id="GO:0008324">
    <property type="term" value="F:monoatomic cation transmembrane transporter activity"/>
    <property type="evidence" value="ECO:0007669"/>
    <property type="project" value="InterPro"/>
</dbReference>
<dbReference type="InterPro" id="IPR036721">
    <property type="entry name" value="RCK_C_sf"/>
</dbReference>
<dbReference type="PANTHER" id="PTHR43652">
    <property type="entry name" value="BASIC AMINO ACID ANTIPORTER YFCC-RELATED"/>
    <property type="match status" value="1"/>
</dbReference>
<evidence type="ECO:0000256" key="4">
    <source>
        <dbReference type="ARBA" id="ARBA00022737"/>
    </source>
</evidence>
<dbReference type="GO" id="GO:0006813">
    <property type="term" value="P:potassium ion transport"/>
    <property type="evidence" value="ECO:0007669"/>
    <property type="project" value="InterPro"/>
</dbReference>
<feature type="domain" description="RCK C-terminal" evidence="8">
    <location>
        <begin position="307"/>
        <end position="391"/>
    </location>
</feature>
<dbReference type="RefSeq" id="WP_144327608.1">
    <property type="nucleotide sequence ID" value="NZ_VJON01000006.1"/>
</dbReference>
<evidence type="ECO:0000256" key="7">
    <source>
        <dbReference type="SAM" id="Phobius"/>
    </source>
</evidence>
<evidence type="ECO:0000256" key="1">
    <source>
        <dbReference type="ARBA" id="ARBA00004141"/>
    </source>
</evidence>
<dbReference type="PROSITE" id="PS51202">
    <property type="entry name" value="RCK_C"/>
    <property type="match status" value="2"/>
</dbReference>
<dbReference type="EMBL" id="VJON01000006">
    <property type="protein sequence ID" value="TSE35599.1"/>
    <property type="molecule type" value="Genomic_DNA"/>
</dbReference>
<dbReference type="Proteomes" id="UP000318294">
    <property type="component" value="Unassembled WGS sequence"/>
</dbReference>
<dbReference type="PROSITE" id="PS01271">
    <property type="entry name" value="NA_SULFATE"/>
    <property type="match status" value="1"/>
</dbReference>
<dbReference type="InterPro" id="IPR006037">
    <property type="entry name" value="RCK_C"/>
</dbReference>
<feature type="transmembrane region" description="Helical" evidence="7">
    <location>
        <begin position="539"/>
        <end position="557"/>
    </location>
</feature>
<keyword evidence="4" id="KW-0677">Repeat</keyword>
<evidence type="ECO:0000259" key="8">
    <source>
        <dbReference type="PROSITE" id="PS51202"/>
    </source>
</evidence>
<keyword evidence="2" id="KW-0813">Transport</keyword>
<feature type="transmembrane region" description="Helical" evidence="7">
    <location>
        <begin position="55"/>
        <end position="74"/>
    </location>
</feature>
<dbReference type="InterPro" id="IPR031312">
    <property type="entry name" value="Na/sul_symport_CS"/>
</dbReference>
<sequence>MVPISLHAWVVGVVLVGLFGAFVHERLKPDVAALAAVALLLILGVLTPAQMLGVLSNSAPFTIACLFVITAALSRTGAVDRIGDYLSMWAAHSERRLLGGLLLLCLLVSPFMNNTPLVMVMIPVVTTLAARAAVVPSRLLIPLSYATILGGMVTLMGTSTNLLVDGVARQHGLAPFGLFEITVPGAIIALAGAAFVYWGARAWLPARETLAQQFGVGSERLFMTELFVPEGSRLVGRSLSEAHLSNGDVRVLKLYRGDDEWSAPDPEVRLQAGDRLVVHSRSTTVVALHQRDGVGLSAAPAAASGLTDLETLRRPDVVIVEALVGQTSRYVQRPIRDLDLAARYGIHLIAVHRKNASIADIGDDFQLQVGDVLLVEGTPRQLQRFCDNGDLLAITDVKAGGQRREKAALALGTLVAVIGLAALDVMPIEGSALIGAVTVVLTGCLKPDEAYKAVEWPLLILIYAMLALSEAMRASGLAGLAAHALVGWAHGASPWLVLGLVVLATSVATEFLSNNAVAALLTPVAIEVAHALGVDARPFVVGVMFAASASFATPIGYQTNTLVYGAGNYRFSDFARLGVPLNLLVCALASVLIPWFWPF</sequence>
<feature type="transmembrane region" description="Helical" evidence="7">
    <location>
        <begin position="511"/>
        <end position="532"/>
    </location>
</feature>
<comment type="subcellular location">
    <subcellularLocation>
        <location evidence="1">Membrane</location>
        <topology evidence="1">Multi-pass membrane protein</topology>
    </subcellularLocation>
</comment>
<organism evidence="9 10">
    <name type="scientific">Tepidimonas charontis</name>
    <dbReference type="NCBI Taxonomy" id="2267262"/>
    <lineage>
        <taxon>Bacteria</taxon>
        <taxon>Pseudomonadati</taxon>
        <taxon>Pseudomonadota</taxon>
        <taxon>Betaproteobacteria</taxon>
        <taxon>Burkholderiales</taxon>
        <taxon>Tepidimonas</taxon>
    </lineage>
</organism>
<dbReference type="SUPFAM" id="SSF116726">
    <property type="entry name" value="TrkA C-terminal domain-like"/>
    <property type="match status" value="2"/>
</dbReference>
<keyword evidence="5 7" id="KW-1133">Transmembrane helix</keyword>
<feature type="transmembrane region" description="Helical" evidence="7">
    <location>
        <begin position="480"/>
        <end position="505"/>
    </location>
</feature>
<feature type="transmembrane region" description="Helical" evidence="7">
    <location>
        <begin position="143"/>
        <end position="164"/>
    </location>
</feature>
<dbReference type="GO" id="GO:0005886">
    <property type="term" value="C:plasma membrane"/>
    <property type="evidence" value="ECO:0007669"/>
    <property type="project" value="TreeGrafter"/>
</dbReference>
<evidence type="ECO:0000313" key="10">
    <source>
        <dbReference type="Proteomes" id="UP000318294"/>
    </source>
</evidence>
<reference evidence="9 10" key="1">
    <citation type="submission" date="2019-07" db="EMBL/GenBank/DDBJ databases">
        <title>Tepidimonas charontis SPSP-6 draft genome.</title>
        <authorList>
            <person name="Da Costa M.S."/>
            <person name="Froufe H.J.C."/>
            <person name="Egas C."/>
            <person name="Albuquerque L."/>
        </authorList>
    </citation>
    <scope>NUCLEOTIDE SEQUENCE [LARGE SCALE GENOMIC DNA]</scope>
    <source>
        <strain evidence="9 10">SPSP-6</strain>
    </source>
</reference>
<evidence type="ECO:0000256" key="5">
    <source>
        <dbReference type="ARBA" id="ARBA00022989"/>
    </source>
</evidence>
<feature type="transmembrane region" description="Helical" evidence="7">
    <location>
        <begin position="31"/>
        <end position="49"/>
    </location>
</feature>
<dbReference type="Pfam" id="PF02080">
    <property type="entry name" value="TrkA_C"/>
    <property type="match status" value="2"/>
</dbReference>
<dbReference type="PANTHER" id="PTHR43652:SF2">
    <property type="entry name" value="BASIC AMINO ACID ANTIPORTER YFCC-RELATED"/>
    <property type="match status" value="1"/>
</dbReference>
<dbReference type="InterPro" id="IPR004680">
    <property type="entry name" value="Cit_transptr-like_dom"/>
</dbReference>
<keyword evidence="10" id="KW-1185">Reference proteome</keyword>
<keyword evidence="3 7" id="KW-0812">Transmembrane</keyword>
<gene>
    <name evidence="9" type="ORF">Tchar_00589</name>
</gene>
<feature type="transmembrane region" description="Helical" evidence="7">
    <location>
        <begin position="6"/>
        <end position="24"/>
    </location>
</feature>
<proteinExistence type="predicted"/>
<evidence type="ECO:0000256" key="2">
    <source>
        <dbReference type="ARBA" id="ARBA00022448"/>
    </source>
</evidence>
<dbReference type="OrthoDB" id="9809303at2"/>
<name>A0A554XIJ2_9BURK</name>
<evidence type="ECO:0000256" key="3">
    <source>
        <dbReference type="ARBA" id="ARBA00022692"/>
    </source>
</evidence>
<dbReference type="InterPro" id="IPR051679">
    <property type="entry name" value="DASS-Related_Transporters"/>
</dbReference>
<feature type="domain" description="RCK C-terminal" evidence="8">
    <location>
        <begin position="211"/>
        <end position="294"/>
    </location>
</feature>
<dbReference type="Gene3D" id="3.30.70.1450">
    <property type="entry name" value="Regulator of K+ conductance, C-terminal domain"/>
    <property type="match status" value="2"/>
</dbReference>
<feature type="transmembrane region" description="Helical" evidence="7">
    <location>
        <begin position="176"/>
        <end position="198"/>
    </location>
</feature>
<evidence type="ECO:0000256" key="6">
    <source>
        <dbReference type="ARBA" id="ARBA00023136"/>
    </source>
</evidence>